<organism evidence="1 2">
    <name type="scientific">Mycena alexandri</name>
    <dbReference type="NCBI Taxonomy" id="1745969"/>
    <lineage>
        <taxon>Eukaryota</taxon>
        <taxon>Fungi</taxon>
        <taxon>Dikarya</taxon>
        <taxon>Basidiomycota</taxon>
        <taxon>Agaricomycotina</taxon>
        <taxon>Agaricomycetes</taxon>
        <taxon>Agaricomycetidae</taxon>
        <taxon>Agaricales</taxon>
        <taxon>Marasmiineae</taxon>
        <taxon>Mycenaceae</taxon>
        <taxon>Mycena</taxon>
    </lineage>
</organism>
<proteinExistence type="predicted"/>
<evidence type="ECO:0000313" key="2">
    <source>
        <dbReference type="Proteomes" id="UP001218188"/>
    </source>
</evidence>
<dbReference type="Proteomes" id="UP001218188">
    <property type="component" value="Unassembled WGS sequence"/>
</dbReference>
<dbReference type="EMBL" id="JARJCM010000155">
    <property type="protein sequence ID" value="KAJ7025320.1"/>
    <property type="molecule type" value="Genomic_DNA"/>
</dbReference>
<name>A0AAD6SD71_9AGAR</name>
<feature type="non-terminal residue" evidence="1">
    <location>
        <position position="1"/>
    </location>
</feature>
<accession>A0AAD6SD71</accession>
<evidence type="ECO:0000313" key="1">
    <source>
        <dbReference type="EMBL" id="KAJ7025320.1"/>
    </source>
</evidence>
<dbReference type="AlphaFoldDB" id="A0AAD6SD71"/>
<gene>
    <name evidence="1" type="ORF">C8F04DRAFT_1046721</name>
</gene>
<feature type="non-terminal residue" evidence="1">
    <location>
        <position position="73"/>
    </location>
</feature>
<comment type="caution">
    <text evidence="1">The sequence shown here is derived from an EMBL/GenBank/DDBJ whole genome shotgun (WGS) entry which is preliminary data.</text>
</comment>
<reference evidence="1" key="1">
    <citation type="submission" date="2023-03" db="EMBL/GenBank/DDBJ databases">
        <title>Massive genome expansion in bonnet fungi (Mycena s.s.) driven by repeated elements and novel gene families across ecological guilds.</title>
        <authorList>
            <consortium name="Lawrence Berkeley National Laboratory"/>
            <person name="Harder C.B."/>
            <person name="Miyauchi S."/>
            <person name="Viragh M."/>
            <person name="Kuo A."/>
            <person name="Thoen E."/>
            <person name="Andreopoulos B."/>
            <person name="Lu D."/>
            <person name="Skrede I."/>
            <person name="Drula E."/>
            <person name="Henrissat B."/>
            <person name="Morin E."/>
            <person name="Kohler A."/>
            <person name="Barry K."/>
            <person name="LaButti K."/>
            <person name="Morin E."/>
            <person name="Salamov A."/>
            <person name="Lipzen A."/>
            <person name="Mereny Z."/>
            <person name="Hegedus B."/>
            <person name="Baldrian P."/>
            <person name="Stursova M."/>
            <person name="Weitz H."/>
            <person name="Taylor A."/>
            <person name="Grigoriev I.V."/>
            <person name="Nagy L.G."/>
            <person name="Martin F."/>
            <person name="Kauserud H."/>
        </authorList>
    </citation>
    <scope>NUCLEOTIDE SEQUENCE</scope>
    <source>
        <strain evidence="1">CBHHK200</strain>
    </source>
</reference>
<keyword evidence="2" id="KW-1185">Reference proteome</keyword>
<protein>
    <submittedName>
        <fullName evidence="1">Uncharacterized protein</fullName>
    </submittedName>
</protein>
<sequence length="73" mass="8730">RDSWRIIVEHWEKGDPAHGLTTPLKDWHKDWLRGPNRLFAAKHGQRRVIATEYIITYKRDEKAFLDAYPEAEE</sequence>